<keyword evidence="3 4" id="KW-0408">Iron</keyword>
<dbReference type="AlphaFoldDB" id="A0AAE3B8E7"/>
<evidence type="ECO:0000313" key="8">
    <source>
        <dbReference type="Proteomes" id="UP000732193"/>
    </source>
</evidence>
<evidence type="ECO:0000256" key="4">
    <source>
        <dbReference type="PROSITE-ProRule" id="PRU00433"/>
    </source>
</evidence>
<dbReference type="SUPFAM" id="SSF46626">
    <property type="entry name" value="Cytochrome c"/>
    <property type="match status" value="1"/>
</dbReference>
<comment type="caution">
    <text evidence="7">The sequence shown here is derived from an EMBL/GenBank/DDBJ whole genome shotgun (WGS) entry which is preliminary data.</text>
</comment>
<dbReference type="Proteomes" id="UP000732193">
    <property type="component" value="Unassembled WGS sequence"/>
</dbReference>
<keyword evidence="5" id="KW-0732">Signal</keyword>
<keyword evidence="1 4" id="KW-0349">Heme</keyword>
<sequence length="241" mass="25633">MLKQIAVMASLFATSVSAQDKAFTLQAPASLSETGFLKHLLPRFSLKTGIRITPVTGTADAAFGATGTPVFKAGETLWHLSGTGDGAVDIFEAWLLSDIGKRTIEVFAPQGTPLFSAQLSDATTVEPVAITGDAALGEVVSLKRCGRCHVVNDTNRMKAIGSTPSFALMRGFPDWQERFETFFLRKPHPAFTQVAEVTEDFADNLPSPIAPIEVTLEEIAAIVGFVALISPADLGAPLQSQ</sequence>
<evidence type="ECO:0000256" key="2">
    <source>
        <dbReference type="ARBA" id="ARBA00022723"/>
    </source>
</evidence>
<evidence type="ECO:0000256" key="3">
    <source>
        <dbReference type="ARBA" id="ARBA00023004"/>
    </source>
</evidence>
<evidence type="ECO:0000256" key="1">
    <source>
        <dbReference type="ARBA" id="ARBA00022617"/>
    </source>
</evidence>
<feature type="signal peptide" evidence="5">
    <location>
        <begin position="1"/>
        <end position="18"/>
    </location>
</feature>
<dbReference type="PROSITE" id="PS51007">
    <property type="entry name" value="CYTC"/>
    <property type="match status" value="1"/>
</dbReference>
<dbReference type="GO" id="GO:0020037">
    <property type="term" value="F:heme binding"/>
    <property type="evidence" value="ECO:0007669"/>
    <property type="project" value="InterPro"/>
</dbReference>
<dbReference type="InterPro" id="IPR036909">
    <property type="entry name" value="Cyt_c-like_dom_sf"/>
</dbReference>
<dbReference type="RefSeq" id="WP_203243361.1">
    <property type="nucleotide sequence ID" value="NZ_JAFBRH010000007.1"/>
</dbReference>
<proteinExistence type="predicted"/>
<accession>A0AAE3B8E7</accession>
<evidence type="ECO:0000313" key="7">
    <source>
        <dbReference type="EMBL" id="MBM1715605.1"/>
    </source>
</evidence>
<keyword evidence="2 4" id="KW-0479">Metal-binding</keyword>
<reference evidence="7 8" key="1">
    <citation type="submission" date="2021-01" db="EMBL/GenBank/DDBJ databases">
        <title>Diatom-associated Roseobacters Show Island Model of Population Structure.</title>
        <authorList>
            <person name="Qu L."/>
            <person name="Feng X."/>
            <person name="Chen Y."/>
            <person name="Li L."/>
            <person name="Wang X."/>
            <person name="Hu Z."/>
            <person name="Wang H."/>
            <person name="Luo H."/>
        </authorList>
    </citation>
    <scope>NUCLEOTIDE SEQUENCE [LARGE SCALE GENOMIC DNA]</scope>
    <source>
        <strain evidence="7 8">TR60-84</strain>
    </source>
</reference>
<dbReference type="GO" id="GO:0009055">
    <property type="term" value="F:electron transfer activity"/>
    <property type="evidence" value="ECO:0007669"/>
    <property type="project" value="InterPro"/>
</dbReference>
<gene>
    <name evidence="7" type="ORF">JQV55_18695</name>
</gene>
<keyword evidence="8" id="KW-1185">Reference proteome</keyword>
<organism evidence="7 8">
    <name type="scientific">Sulfitobacter geojensis</name>
    <dbReference type="NCBI Taxonomy" id="1342299"/>
    <lineage>
        <taxon>Bacteria</taxon>
        <taxon>Pseudomonadati</taxon>
        <taxon>Pseudomonadota</taxon>
        <taxon>Alphaproteobacteria</taxon>
        <taxon>Rhodobacterales</taxon>
        <taxon>Roseobacteraceae</taxon>
        <taxon>Sulfitobacter</taxon>
    </lineage>
</organism>
<dbReference type="GO" id="GO:0046872">
    <property type="term" value="F:metal ion binding"/>
    <property type="evidence" value="ECO:0007669"/>
    <property type="project" value="UniProtKB-KW"/>
</dbReference>
<evidence type="ECO:0000259" key="6">
    <source>
        <dbReference type="PROSITE" id="PS51007"/>
    </source>
</evidence>
<protein>
    <recommendedName>
        <fullName evidence="6">Cytochrome c domain-containing protein</fullName>
    </recommendedName>
</protein>
<dbReference type="EMBL" id="JAFBRM010000007">
    <property type="protein sequence ID" value="MBM1715605.1"/>
    <property type="molecule type" value="Genomic_DNA"/>
</dbReference>
<feature type="domain" description="Cytochrome c" evidence="6">
    <location>
        <begin position="132"/>
        <end position="230"/>
    </location>
</feature>
<feature type="chain" id="PRO_5042000728" description="Cytochrome c domain-containing protein" evidence="5">
    <location>
        <begin position="19"/>
        <end position="241"/>
    </location>
</feature>
<evidence type="ECO:0000256" key="5">
    <source>
        <dbReference type="SAM" id="SignalP"/>
    </source>
</evidence>
<name>A0AAE3B8E7_9RHOB</name>
<dbReference type="InterPro" id="IPR009056">
    <property type="entry name" value="Cyt_c-like_dom"/>
</dbReference>